<feature type="domain" description="PpiC" evidence="1">
    <location>
        <begin position="129"/>
        <end position="252"/>
    </location>
</feature>
<sequence>MNDPKPRRSLLQEPLLHFGALAVLVFVVQAFWGSEGPDASAEAGGAGAPAGPIVIDASEHQRLDREFTERYGRAPTDDEHQRLVDGAVERELMVREAFAMGLVHSDPMVRRRLLQKMEFVLGQASAEAPTLEELEAFYADNTARYAAAPRYDFTAVRVEAEDGPDSKAAAQDVRRDLAAGVDPKTLGDRVLRSKHFTPGRVSEQYGTDFTEALLGMEAKTWTVLDGGESWYVVRIDAIEARGEPKPFDAVRDRVQADWEATRRSVAFDAALDGLRARYAVEVEPRP</sequence>
<dbReference type="RefSeq" id="WP_006973155.1">
    <property type="nucleotide sequence ID" value="NZ_ABCS01000042.1"/>
</dbReference>
<reference evidence="2 3" key="1">
    <citation type="submission" date="2007-06" db="EMBL/GenBank/DDBJ databases">
        <authorList>
            <person name="Shimkets L."/>
            <person name="Ferriera S."/>
            <person name="Johnson J."/>
            <person name="Kravitz S."/>
            <person name="Beeson K."/>
            <person name="Sutton G."/>
            <person name="Rogers Y.-H."/>
            <person name="Friedman R."/>
            <person name="Frazier M."/>
            <person name="Venter J.C."/>
        </authorList>
    </citation>
    <scope>NUCLEOTIDE SEQUENCE [LARGE SCALE GENOMIC DNA]</scope>
    <source>
        <strain evidence="2 3">SIR-1</strain>
    </source>
</reference>
<evidence type="ECO:0000313" key="3">
    <source>
        <dbReference type="Proteomes" id="UP000005801"/>
    </source>
</evidence>
<gene>
    <name evidence="2" type="ORF">PPSIR1_13875</name>
</gene>
<keyword evidence="3" id="KW-1185">Reference proteome</keyword>
<dbReference type="eggNOG" id="COG0760">
    <property type="taxonomic scope" value="Bacteria"/>
</dbReference>
<name>A6G8W0_9BACT</name>
<dbReference type="Proteomes" id="UP000005801">
    <property type="component" value="Unassembled WGS sequence"/>
</dbReference>
<protein>
    <recommendedName>
        <fullName evidence="1">PpiC domain-containing protein</fullName>
    </recommendedName>
</protein>
<dbReference type="OrthoDB" id="196786at2"/>
<dbReference type="Pfam" id="PF13145">
    <property type="entry name" value="Rotamase_2"/>
    <property type="match status" value="1"/>
</dbReference>
<evidence type="ECO:0000313" key="2">
    <source>
        <dbReference type="EMBL" id="EDM77646.1"/>
    </source>
</evidence>
<dbReference type="InterPro" id="IPR000297">
    <property type="entry name" value="PPIase_PpiC"/>
</dbReference>
<dbReference type="STRING" id="391625.PPSIR1_13875"/>
<evidence type="ECO:0000259" key="1">
    <source>
        <dbReference type="Pfam" id="PF13145"/>
    </source>
</evidence>
<proteinExistence type="predicted"/>
<dbReference type="EMBL" id="ABCS01000042">
    <property type="protein sequence ID" value="EDM77646.1"/>
    <property type="molecule type" value="Genomic_DNA"/>
</dbReference>
<dbReference type="GO" id="GO:0003755">
    <property type="term" value="F:peptidyl-prolyl cis-trans isomerase activity"/>
    <property type="evidence" value="ECO:0007669"/>
    <property type="project" value="InterPro"/>
</dbReference>
<accession>A6G8W0</accession>
<dbReference type="PANTHER" id="PTHR47245">
    <property type="entry name" value="PEPTIDYLPROLYL ISOMERASE"/>
    <property type="match status" value="1"/>
</dbReference>
<comment type="caution">
    <text evidence="2">The sequence shown here is derived from an EMBL/GenBank/DDBJ whole genome shotgun (WGS) entry which is preliminary data.</text>
</comment>
<dbReference type="InterPro" id="IPR050245">
    <property type="entry name" value="PrsA_foldase"/>
</dbReference>
<organism evidence="2 3">
    <name type="scientific">Plesiocystis pacifica SIR-1</name>
    <dbReference type="NCBI Taxonomy" id="391625"/>
    <lineage>
        <taxon>Bacteria</taxon>
        <taxon>Pseudomonadati</taxon>
        <taxon>Myxococcota</taxon>
        <taxon>Polyangia</taxon>
        <taxon>Nannocystales</taxon>
        <taxon>Nannocystaceae</taxon>
        <taxon>Plesiocystis</taxon>
    </lineage>
</organism>
<dbReference type="AlphaFoldDB" id="A6G8W0"/>
<dbReference type="PANTHER" id="PTHR47245:SF2">
    <property type="entry name" value="PEPTIDYL-PROLYL CIS-TRANS ISOMERASE HP_0175-RELATED"/>
    <property type="match status" value="1"/>
</dbReference>